<dbReference type="CDD" id="cd00093">
    <property type="entry name" value="HTH_XRE"/>
    <property type="match status" value="1"/>
</dbReference>
<accession>A0A7L9FIC4</accession>
<keyword evidence="3" id="KW-1185">Reference proteome</keyword>
<dbReference type="SUPFAM" id="SSF47413">
    <property type="entry name" value="lambda repressor-like DNA-binding domains"/>
    <property type="match status" value="1"/>
</dbReference>
<sequence>MQAPCEAMSRKLLPSIRGIIVKYMYEELGLTQLQIARVLGVSQSSISRYINRQRGTWPATSVPELEGKVKEVARLLLENKIRREEVLCEICRYVRTTHPEVLEKFSRITP</sequence>
<dbReference type="Pfam" id="PF01381">
    <property type="entry name" value="HTH_3"/>
    <property type="match status" value="1"/>
</dbReference>
<dbReference type="GO" id="GO:0003677">
    <property type="term" value="F:DNA binding"/>
    <property type="evidence" value="ECO:0007669"/>
    <property type="project" value="InterPro"/>
</dbReference>
<protein>
    <submittedName>
        <fullName evidence="2">Helix-turn-helix domain-containing protein</fullName>
    </submittedName>
</protein>
<dbReference type="PANTHER" id="PTHR40730:SF4">
    <property type="entry name" value="TRANSCRIPTIONAL REGULATOR"/>
    <property type="match status" value="1"/>
</dbReference>
<dbReference type="InterPro" id="IPR001387">
    <property type="entry name" value="Cro/C1-type_HTH"/>
</dbReference>
<gene>
    <name evidence="2" type="ORF">IG193_07100</name>
</gene>
<evidence type="ECO:0000313" key="2">
    <source>
        <dbReference type="EMBL" id="QOJ78515.1"/>
    </source>
</evidence>
<dbReference type="Proteomes" id="UP000594121">
    <property type="component" value="Chromosome"/>
</dbReference>
<dbReference type="EMBL" id="CP062310">
    <property type="protein sequence ID" value="QOJ78515.1"/>
    <property type="molecule type" value="Genomic_DNA"/>
</dbReference>
<dbReference type="InterPro" id="IPR010982">
    <property type="entry name" value="Lambda_DNA-bd_dom_sf"/>
</dbReference>
<reference evidence="2 3" key="1">
    <citation type="submission" date="2020-10" db="EMBL/GenBank/DDBJ databases">
        <title>Thermofilum lucidum 3507LT sp. nov. a novel member of Thermofilaceae family isolated from Chile hot spring, and proposal of description order Thermofilales.</title>
        <authorList>
            <person name="Zayulina K.S."/>
            <person name="Elcheninov A.G."/>
            <person name="Toshchakov S.V."/>
            <person name="Kublanov I.V."/>
        </authorList>
    </citation>
    <scope>NUCLEOTIDE SEQUENCE [LARGE SCALE GENOMIC DNA]</scope>
    <source>
        <strain evidence="2 3">3507LT</strain>
    </source>
</reference>
<dbReference type="RefSeq" id="WP_192818487.1">
    <property type="nucleotide sequence ID" value="NZ_CP062310.1"/>
</dbReference>
<dbReference type="PROSITE" id="PS50943">
    <property type="entry name" value="HTH_CROC1"/>
    <property type="match status" value="1"/>
</dbReference>
<organism evidence="2 3">
    <name type="scientific">Infirmifilum lucidum</name>
    <dbReference type="NCBI Taxonomy" id="2776706"/>
    <lineage>
        <taxon>Archaea</taxon>
        <taxon>Thermoproteota</taxon>
        <taxon>Thermoprotei</taxon>
        <taxon>Thermofilales</taxon>
        <taxon>Thermofilaceae</taxon>
        <taxon>Infirmifilum</taxon>
    </lineage>
</organism>
<dbReference type="InParanoid" id="A0A7L9FIC4"/>
<evidence type="ECO:0000313" key="3">
    <source>
        <dbReference type="Proteomes" id="UP000594121"/>
    </source>
</evidence>
<dbReference type="PANTHER" id="PTHR40730">
    <property type="entry name" value="TRANSCRIPTIONAL REGULATOR PROTEIN-LIKE PROTEIN"/>
    <property type="match status" value="1"/>
</dbReference>
<evidence type="ECO:0000259" key="1">
    <source>
        <dbReference type="PROSITE" id="PS50943"/>
    </source>
</evidence>
<dbReference type="Gene3D" id="1.10.10.60">
    <property type="entry name" value="Homeodomain-like"/>
    <property type="match status" value="1"/>
</dbReference>
<dbReference type="AlphaFoldDB" id="A0A7L9FIC4"/>
<feature type="domain" description="HTH cro/C1-type" evidence="1">
    <location>
        <begin position="21"/>
        <end position="54"/>
    </location>
</feature>
<name>A0A7L9FIC4_9CREN</name>
<dbReference type="KEGG" id="thel:IG193_07100"/>
<proteinExistence type="predicted"/>
<dbReference type="GeneID" id="59149650"/>